<sequence>MNPKHEIRNPKQIKNSKFKLSKHAISNFGNLKIRYCFEFRDSIFEFSVKLSVYSLKKILYEGDAKSINCQTIGGEVTILDKHRPFVSTLKEGVIRILDGENKAHYVNAKSGFVEVMPTNEVRFIVEER</sequence>
<reference evidence="3 4" key="1">
    <citation type="submission" date="2017-09" db="EMBL/GenBank/DDBJ databases">
        <title>Depth-based differentiation of microbial function through sediment-hosted aquifers and enrichment of novel symbionts in the deep terrestrial subsurface.</title>
        <authorList>
            <person name="Probst A.J."/>
            <person name="Ladd B."/>
            <person name="Jarett J.K."/>
            <person name="Geller-Mcgrath D.E."/>
            <person name="Sieber C.M."/>
            <person name="Emerson J.B."/>
            <person name="Anantharaman K."/>
            <person name="Thomas B.C."/>
            <person name="Malmstrom R."/>
            <person name="Stieglmeier M."/>
            <person name="Klingl A."/>
            <person name="Woyke T."/>
            <person name="Ryan C.M."/>
            <person name="Banfield J.F."/>
        </authorList>
    </citation>
    <scope>NUCLEOTIDE SEQUENCE [LARGE SCALE GENOMIC DNA]</scope>
    <source>
        <strain evidence="3">CG11_big_fil_rev_8_21_14_0_20_44_10</strain>
    </source>
</reference>
<feature type="domain" description="ATP synthase F1 complex delta/epsilon subunit N-terminal" evidence="2">
    <location>
        <begin position="49"/>
        <end position="126"/>
    </location>
</feature>
<dbReference type="AlphaFoldDB" id="A0A2H0KQ34"/>
<dbReference type="GO" id="GO:0015986">
    <property type="term" value="P:proton motive force-driven ATP synthesis"/>
    <property type="evidence" value="ECO:0007669"/>
    <property type="project" value="InterPro"/>
</dbReference>
<accession>A0A2H0KQ34</accession>
<dbReference type="Gene3D" id="2.60.15.10">
    <property type="entry name" value="F0F1 ATP synthase delta/epsilon subunit, N-terminal"/>
    <property type="match status" value="1"/>
</dbReference>
<dbReference type="InterPro" id="IPR036771">
    <property type="entry name" value="ATPsynth_dsu/esu_N"/>
</dbReference>
<dbReference type="Pfam" id="PF02823">
    <property type="entry name" value="ATP-synt_DE_N"/>
    <property type="match status" value="1"/>
</dbReference>
<evidence type="ECO:0000313" key="3">
    <source>
        <dbReference type="EMBL" id="PIQ74252.1"/>
    </source>
</evidence>
<keyword evidence="1" id="KW-0139">CF(1)</keyword>
<evidence type="ECO:0000259" key="2">
    <source>
        <dbReference type="Pfam" id="PF02823"/>
    </source>
</evidence>
<evidence type="ECO:0000256" key="1">
    <source>
        <dbReference type="ARBA" id="ARBA00023196"/>
    </source>
</evidence>
<name>A0A2H0KQ34_9BACT</name>
<gene>
    <name evidence="3" type="ORF">COV85_03210</name>
</gene>
<dbReference type="GO" id="GO:0045259">
    <property type="term" value="C:proton-transporting ATP synthase complex"/>
    <property type="evidence" value="ECO:0007669"/>
    <property type="project" value="UniProtKB-KW"/>
</dbReference>
<comment type="caution">
    <text evidence="3">The sequence shown here is derived from an EMBL/GenBank/DDBJ whole genome shotgun (WGS) entry which is preliminary data.</text>
</comment>
<keyword evidence="1" id="KW-0066">ATP synthesis</keyword>
<proteinExistence type="predicted"/>
<dbReference type="Proteomes" id="UP000231550">
    <property type="component" value="Unassembled WGS sequence"/>
</dbReference>
<dbReference type="SUPFAM" id="SSF51344">
    <property type="entry name" value="Epsilon subunit of F1F0-ATP synthase N-terminal domain"/>
    <property type="match status" value="1"/>
</dbReference>
<evidence type="ECO:0000313" key="4">
    <source>
        <dbReference type="Proteomes" id="UP000231550"/>
    </source>
</evidence>
<dbReference type="EMBL" id="PCVN01000082">
    <property type="protein sequence ID" value="PIQ74252.1"/>
    <property type="molecule type" value="Genomic_DNA"/>
</dbReference>
<protein>
    <recommendedName>
        <fullName evidence="2">ATP synthase F1 complex delta/epsilon subunit N-terminal domain-containing protein</fullName>
    </recommendedName>
</protein>
<dbReference type="InterPro" id="IPR020546">
    <property type="entry name" value="ATP_synth_F1_dsu/esu_N"/>
</dbReference>
<organism evidence="3 4">
    <name type="scientific">Candidatus Portnoybacteria bacterium CG11_big_fil_rev_8_21_14_0_20_44_10</name>
    <dbReference type="NCBI Taxonomy" id="1974818"/>
    <lineage>
        <taxon>Bacteria</taxon>
        <taxon>Candidatus Portnoyibacteriota</taxon>
    </lineage>
</organism>